<dbReference type="OrthoDB" id="177750at2"/>
<dbReference type="Gene3D" id="2.40.440.10">
    <property type="entry name" value="L,D-transpeptidase catalytic domain-like"/>
    <property type="match status" value="1"/>
</dbReference>
<name>A0A174K0D1_9CLOT</name>
<evidence type="ECO:0000256" key="1">
    <source>
        <dbReference type="ARBA" id="ARBA00004752"/>
    </source>
</evidence>
<keyword evidence="4 6" id="KW-0573">Peptidoglycan synthesis</keyword>
<evidence type="ECO:0000256" key="3">
    <source>
        <dbReference type="ARBA" id="ARBA00022960"/>
    </source>
</evidence>
<evidence type="ECO:0000259" key="7">
    <source>
        <dbReference type="PROSITE" id="PS52029"/>
    </source>
</evidence>
<evidence type="ECO:0000256" key="5">
    <source>
        <dbReference type="ARBA" id="ARBA00023316"/>
    </source>
</evidence>
<feature type="active site" description="Nucleophile" evidence="6">
    <location>
        <position position="146"/>
    </location>
</feature>
<dbReference type="EMBL" id="CYZX01000024">
    <property type="protein sequence ID" value="CUP04321.1"/>
    <property type="molecule type" value="Genomic_DNA"/>
</dbReference>
<evidence type="ECO:0000256" key="4">
    <source>
        <dbReference type="ARBA" id="ARBA00022984"/>
    </source>
</evidence>
<proteinExistence type="predicted"/>
<evidence type="ECO:0000313" key="8">
    <source>
        <dbReference type="EMBL" id="CUP04321.1"/>
    </source>
</evidence>
<organism evidence="8 9">
    <name type="scientific">Clostridium disporicum</name>
    <dbReference type="NCBI Taxonomy" id="84024"/>
    <lineage>
        <taxon>Bacteria</taxon>
        <taxon>Bacillati</taxon>
        <taxon>Bacillota</taxon>
        <taxon>Clostridia</taxon>
        <taxon>Eubacteriales</taxon>
        <taxon>Clostridiaceae</taxon>
        <taxon>Clostridium</taxon>
    </lineage>
</organism>
<dbReference type="InterPro" id="IPR005490">
    <property type="entry name" value="LD_TPept_cat_dom"/>
</dbReference>
<dbReference type="Pfam" id="PF03734">
    <property type="entry name" value="YkuD"/>
    <property type="match status" value="1"/>
</dbReference>
<keyword evidence="3 6" id="KW-0133">Cell shape</keyword>
<reference evidence="8 9" key="1">
    <citation type="submission" date="2015-09" db="EMBL/GenBank/DDBJ databases">
        <authorList>
            <consortium name="Pathogen Informatics"/>
        </authorList>
    </citation>
    <scope>NUCLEOTIDE SEQUENCE [LARGE SCALE GENOMIC DNA]</scope>
    <source>
        <strain evidence="8 9">2789STDY5834856</strain>
    </source>
</reference>
<dbReference type="GO" id="GO:0071555">
    <property type="term" value="P:cell wall organization"/>
    <property type="evidence" value="ECO:0007669"/>
    <property type="project" value="UniProtKB-UniRule"/>
</dbReference>
<feature type="domain" description="L,D-TPase catalytic" evidence="7">
    <location>
        <begin position="50"/>
        <end position="170"/>
    </location>
</feature>
<dbReference type="UniPathway" id="UPA00219"/>
<dbReference type="AlphaFoldDB" id="A0A174K0D1"/>
<accession>A0A174K0D1</accession>
<feature type="active site" description="Proton donor/acceptor" evidence="6">
    <location>
        <position position="123"/>
    </location>
</feature>
<dbReference type="InterPro" id="IPR038063">
    <property type="entry name" value="Transpep_catalytic_dom"/>
</dbReference>
<dbReference type="Proteomes" id="UP000095594">
    <property type="component" value="Unassembled WGS sequence"/>
</dbReference>
<dbReference type="GO" id="GO:0008360">
    <property type="term" value="P:regulation of cell shape"/>
    <property type="evidence" value="ECO:0007669"/>
    <property type="project" value="UniProtKB-UniRule"/>
</dbReference>
<comment type="pathway">
    <text evidence="1 6">Cell wall biogenesis; peptidoglycan biosynthesis.</text>
</comment>
<sequence>MWLINKVKGLYRFGRLNGRLLVNSFRTSSYYLDSATKFVNTNGFISSSPYFIWVDTENFKTNIFRGSKNNWTLINSYLCTIGKPNNPTIKGTYFVGVKGYSFGESRGFRCLYYTQIKGDYLFHSIPYYLDGTIKDDRLGMMLTDGCVRLSTPHAKWIYENIPGGTTIFIT</sequence>
<dbReference type="PROSITE" id="PS52029">
    <property type="entry name" value="LD_TPASE"/>
    <property type="match status" value="1"/>
</dbReference>
<evidence type="ECO:0000313" key="9">
    <source>
        <dbReference type="Proteomes" id="UP000095594"/>
    </source>
</evidence>
<keyword evidence="5 6" id="KW-0961">Cell wall biogenesis/degradation</keyword>
<dbReference type="RefSeq" id="WP_055267685.1">
    <property type="nucleotide sequence ID" value="NZ_CABIXQ010000024.1"/>
</dbReference>
<dbReference type="SUPFAM" id="SSF141523">
    <property type="entry name" value="L,D-transpeptidase catalytic domain-like"/>
    <property type="match status" value="1"/>
</dbReference>
<gene>
    <name evidence="8" type="ORF">ERS852471_02862</name>
</gene>
<dbReference type="GO" id="GO:0016740">
    <property type="term" value="F:transferase activity"/>
    <property type="evidence" value="ECO:0007669"/>
    <property type="project" value="UniProtKB-KW"/>
</dbReference>
<dbReference type="CDD" id="cd16913">
    <property type="entry name" value="YkuD_like"/>
    <property type="match status" value="1"/>
</dbReference>
<keyword evidence="2" id="KW-0808">Transferase</keyword>
<evidence type="ECO:0000256" key="6">
    <source>
        <dbReference type="PROSITE-ProRule" id="PRU01373"/>
    </source>
</evidence>
<dbReference type="GO" id="GO:0009252">
    <property type="term" value="P:peptidoglycan biosynthetic process"/>
    <property type="evidence" value="ECO:0007669"/>
    <property type="project" value="UniProtKB-UniPathway"/>
</dbReference>
<protein>
    <submittedName>
        <fullName evidence="8">ErfK/YbiS/YcfS/YnhG family protein</fullName>
    </submittedName>
</protein>
<evidence type="ECO:0000256" key="2">
    <source>
        <dbReference type="ARBA" id="ARBA00022679"/>
    </source>
</evidence>